<reference evidence="8" key="1">
    <citation type="journal article" date="2015" name="Insect Biochem. Mol. Biol.">
        <title>An insight into the sialome of the horse fly, Tabanus bromius.</title>
        <authorList>
            <person name="Ribeiro J.M."/>
            <person name="Kazimirova M."/>
            <person name="Takac P."/>
            <person name="Andersen J.F."/>
            <person name="Francischetti I.M."/>
        </authorList>
    </citation>
    <scope>NUCLEOTIDE SEQUENCE</scope>
</reference>
<evidence type="ECO:0000256" key="1">
    <source>
        <dbReference type="ARBA" id="ARBA00004141"/>
    </source>
</evidence>
<dbReference type="GO" id="GO:0007165">
    <property type="term" value="P:signal transduction"/>
    <property type="evidence" value="ECO:0007669"/>
    <property type="project" value="TreeGrafter"/>
</dbReference>
<keyword evidence="3 6" id="KW-0812">Transmembrane</keyword>
<feature type="non-terminal residue" evidence="8">
    <location>
        <position position="1"/>
    </location>
</feature>
<evidence type="ECO:0000256" key="2">
    <source>
        <dbReference type="ARBA" id="ARBA00008816"/>
    </source>
</evidence>
<dbReference type="GO" id="GO:0006644">
    <property type="term" value="P:phospholipid metabolic process"/>
    <property type="evidence" value="ECO:0007669"/>
    <property type="project" value="InterPro"/>
</dbReference>
<sequence length="336" mass="38059">QKGVDNLGHTITEVGDVIDEKTNTVTSKEILAPSMIPKSSDHSLRSKSVLAFDVIVVVIILIWITLAELIISPSIKQGFYCDDQSISYKFRGDTISAAVLMSSAIVPFFLFWVFETINYKSESLKTSRCKQSFLRAWTIFREYMIGFLMHMLILESLKVIVGELRPHFLDTCRPDAAQNCTKGTFISDYVCTNKQERSYVIKDSGKSFPSGHSSISFFEATFMIWYLQRRLPRIGSKLLLPLLQALCLLWACVCSVSRITDNRHHWWDVVAGIILGFSSAVFTSIFLCKKFYEKRSHLVPELLQQNGSVDRHTSVKRLLSDASCKDDVTMSHVTVS</sequence>
<dbReference type="Gene3D" id="1.20.144.10">
    <property type="entry name" value="Phosphatidic acid phosphatase type 2/haloperoxidase"/>
    <property type="match status" value="1"/>
</dbReference>
<comment type="subcellular location">
    <subcellularLocation>
        <location evidence="1">Membrane</location>
        <topology evidence="1">Multi-pass membrane protein</topology>
    </subcellularLocation>
</comment>
<evidence type="ECO:0000259" key="7">
    <source>
        <dbReference type="SMART" id="SM00014"/>
    </source>
</evidence>
<evidence type="ECO:0000256" key="6">
    <source>
        <dbReference type="SAM" id="Phobius"/>
    </source>
</evidence>
<dbReference type="GO" id="GO:0005886">
    <property type="term" value="C:plasma membrane"/>
    <property type="evidence" value="ECO:0007669"/>
    <property type="project" value="TreeGrafter"/>
</dbReference>
<evidence type="ECO:0000256" key="5">
    <source>
        <dbReference type="ARBA" id="ARBA00023136"/>
    </source>
</evidence>
<feature type="transmembrane region" description="Helical" evidence="6">
    <location>
        <begin position="239"/>
        <end position="260"/>
    </location>
</feature>
<dbReference type="AlphaFoldDB" id="A0A0K8TPI1"/>
<comment type="similarity">
    <text evidence="2">Belongs to the PA-phosphatase related phosphoesterase family.</text>
</comment>
<organism evidence="8">
    <name type="scientific">Tabanus bromius</name>
    <name type="common">Band-eyed brown horse fly</name>
    <dbReference type="NCBI Taxonomy" id="304241"/>
    <lineage>
        <taxon>Eukaryota</taxon>
        <taxon>Metazoa</taxon>
        <taxon>Ecdysozoa</taxon>
        <taxon>Arthropoda</taxon>
        <taxon>Hexapoda</taxon>
        <taxon>Insecta</taxon>
        <taxon>Pterygota</taxon>
        <taxon>Neoptera</taxon>
        <taxon>Endopterygota</taxon>
        <taxon>Diptera</taxon>
        <taxon>Brachycera</taxon>
        <taxon>Tabanomorpha</taxon>
        <taxon>Tabanoidea</taxon>
        <taxon>Tabanidae</taxon>
        <taxon>Tabanus</taxon>
    </lineage>
</organism>
<dbReference type="EMBL" id="GDAI01001339">
    <property type="protein sequence ID" value="JAI16264.1"/>
    <property type="molecule type" value="mRNA"/>
</dbReference>
<feature type="transmembrane region" description="Helical" evidence="6">
    <location>
        <begin position="266"/>
        <end position="288"/>
    </location>
</feature>
<evidence type="ECO:0000256" key="4">
    <source>
        <dbReference type="ARBA" id="ARBA00022989"/>
    </source>
</evidence>
<keyword evidence="4 6" id="KW-1133">Transmembrane helix</keyword>
<proteinExistence type="evidence at transcript level"/>
<dbReference type="GO" id="GO:0008195">
    <property type="term" value="F:phosphatidate phosphatase activity"/>
    <property type="evidence" value="ECO:0007669"/>
    <property type="project" value="TreeGrafter"/>
</dbReference>
<name>A0A0K8TPI1_TABBR</name>
<dbReference type="PANTHER" id="PTHR10165">
    <property type="entry name" value="LIPID PHOSPHATE PHOSPHATASE"/>
    <property type="match status" value="1"/>
</dbReference>
<dbReference type="PANTHER" id="PTHR10165:SF103">
    <property type="entry name" value="PHOSPHOLIPID PHOSPHATASE HOMOLOG 1.2 HOMOLOG"/>
    <property type="match status" value="1"/>
</dbReference>
<dbReference type="Pfam" id="PF01569">
    <property type="entry name" value="PAP2"/>
    <property type="match status" value="1"/>
</dbReference>
<keyword evidence="5 6" id="KW-0472">Membrane</keyword>
<dbReference type="SMART" id="SM00014">
    <property type="entry name" value="acidPPc"/>
    <property type="match status" value="1"/>
</dbReference>
<evidence type="ECO:0000256" key="3">
    <source>
        <dbReference type="ARBA" id="ARBA00022692"/>
    </source>
</evidence>
<evidence type="ECO:0000313" key="8">
    <source>
        <dbReference type="EMBL" id="JAI16264.1"/>
    </source>
</evidence>
<feature type="domain" description="Phosphatidic acid phosphatase type 2/haloperoxidase" evidence="7">
    <location>
        <begin position="140"/>
        <end position="284"/>
    </location>
</feature>
<protein>
    <submittedName>
        <fullName evidence="8">Putative lipid phosphate phosphatase</fullName>
    </submittedName>
</protein>
<dbReference type="InterPro" id="IPR036938">
    <property type="entry name" value="PAP2/HPO_sf"/>
</dbReference>
<dbReference type="InterPro" id="IPR043216">
    <property type="entry name" value="PAP-like"/>
</dbReference>
<dbReference type="GO" id="GO:0046839">
    <property type="term" value="P:phospholipid dephosphorylation"/>
    <property type="evidence" value="ECO:0007669"/>
    <property type="project" value="TreeGrafter"/>
</dbReference>
<dbReference type="InterPro" id="IPR000326">
    <property type="entry name" value="PAP2/HPO"/>
</dbReference>
<feature type="transmembrane region" description="Helical" evidence="6">
    <location>
        <begin position="49"/>
        <end position="75"/>
    </location>
</feature>
<dbReference type="SUPFAM" id="SSF48317">
    <property type="entry name" value="Acid phosphatase/Vanadium-dependent haloperoxidase"/>
    <property type="match status" value="1"/>
</dbReference>
<accession>A0A0K8TPI1</accession>
<dbReference type="CDD" id="cd03384">
    <property type="entry name" value="PAP2_wunen"/>
    <property type="match status" value="1"/>
</dbReference>
<feature type="transmembrane region" description="Helical" evidence="6">
    <location>
        <begin position="95"/>
        <end position="114"/>
    </location>
</feature>